<dbReference type="InterPro" id="IPR000845">
    <property type="entry name" value="Nucleoside_phosphorylase_d"/>
</dbReference>
<gene>
    <name evidence="6" type="ORF">H206_01355</name>
</gene>
<sequence length="254" mass="28422">MIRNDEQARLCYKPERGRGEPTLPEIGILAVNPSEAPVLAAYAKTAEMQRSFLFHSNLYYSEKLFLAGPAVGAPVAVMCLEKLIALGAKKIILYGWCGSLQEELRAMDVLLPNEALSEEGTSRHYQAQSQAQSKGQNSQQERILASPTLHTHLGNILTAAEFSYQSGKVWTTDAPYRETRTKVAKYADQGIYGVDMEFSALCTVAAFRGVELAAAMLVSDEVWRQPWQPQFSRKEFKRKSRRLLTLLCDTLWDA</sequence>
<dbReference type="Proteomes" id="UP000287853">
    <property type="component" value="Unassembled WGS sequence"/>
</dbReference>
<comment type="catalytic activity">
    <reaction evidence="3">
        <text>uridine + phosphate = alpha-D-ribose 1-phosphate + uracil</text>
        <dbReference type="Rhea" id="RHEA:24388"/>
        <dbReference type="ChEBI" id="CHEBI:16704"/>
        <dbReference type="ChEBI" id="CHEBI:17568"/>
        <dbReference type="ChEBI" id="CHEBI:43474"/>
        <dbReference type="ChEBI" id="CHEBI:57720"/>
        <dbReference type="EC" id="2.4.2.3"/>
    </reaction>
</comment>
<reference evidence="6 7" key="1">
    <citation type="submission" date="2017-01" db="EMBL/GenBank/DDBJ databases">
        <title>The cable genome- insights into the physiology and evolution of filamentous bacteria capable of sulfide oxidation via long distance electron transfer.</title>
        <authorList>
            <person name="Schreiber L."/>
            <person name="Bjerg J.T."/>
            <person name="Boggild A."/>
            <person name="Van De Vossenberg J."/>
            <person name="Meysman F."/>
            <person name="Nielsen L.P."/>
            <person name="Schramm A."/>
            <person name="Kjeldsen K.U."/>
        </authorList>
    </citation>
    <scope>NUCLEOTIDE SEQUENCE [LARGE SCALE GENOMIC DNA]</scope>
    <source>
        <strain evidence="6">MCF</strain>
    </source>
</reference>
<dbReference type="Pfam" id="PF01048">
    <property type="entry name" value="PNP_UDP_1"/>
    <property type="match status" value="1"/>
</dbReference>
<dbReference type="AlphaFoldDB" id="A0A3S3QE89"/>
<dbReference type="CDD" id="cd09007">
    <property type="entry name" value="NP-I_spr0068"/>
    <property type="match status" value="1"/>
</dbReference>
<accession>A0A3S3QE89</accession>
<evidence type="ECO:0000256" key="3">
    <source>
        <dbReference type="ARBA" id="ARBA00048447"/>
    </source>
</evidence>
<dbReference type="GO" id="GO:0004731">
    <property type="term" value="F:purine-nucleoside phosphorylase activity"/>
    <property type="evidence" value="ECO:0007669"/>
    <property type="project" value="TreeGrafter"/>
</dbReference>
<organism evidence="6 7">
    <name type="scientific">Candidatus Electrothrix aarhusensis</name>
    <dbReference type="NCBI Taxonomy" id="1859131"/>
    <lineage>
        <taxon>Bacteria</taxon>
        <taxon>Pseudomonadati</taxon>
        <taxon>Thermodesulfobacteriota</taxon>
        <taxon>Desulfobulbia</taxon>
        <taxon>Desulfobulbales</taxon>
        <taxon>Desulfobulbaceae</taxon>
        <taxon>Candidatus Electrothrix</taxon>
    </lineage>
</organism>
<dbReference type="EC" id="2.4.2.3" evidence="1"/>
<comment type="caution">
    <text evidence="6">The sequence shown here is derived from an EMBL/GenBank/DDBJ whole genome shotgun (WGS) entry which is preliminary data.</text>
</comment>
<feature type="region of interest" description="Disordered" evidence="4">
    <location>
        <begin position="121"/>
        <end position="141"/>
    </location>
</feature>
<dbReference type="Gene3D" id="3.40.50.1580">
    <property type="entry name" value="Nucleoside phosphorylase domain"/>
    <property type="match status" value="1"/>
</dbReference>
<proteinExistence type="predicted"/>
<dbReference type="PANTHER" id="PTHR43691:SF11">
    <property type="entry name" value="FI09636P-RELATED"/>
    <property type="match status" value="1"/>
</dbReference>
<dbReference type="InterPro" id="IPR035994">
    <property type="entry name" value="Nucleoside_phosphorylase_sf"/>
</dbReference>
<evidence type="ECO:0000256" key="1">
    <source>
        <dbReference type="ARBA" id="ARBA00011888"/>
    </source>
</evidence>
<dbReference type="EMBL" id="MTKO01000081">
    <property type="protein sequence ID" value="RWX45181.1"/>
    <property type="molecule type" value="Genomic_DNA"/>
</dbReference>
<keyword evidence="7" id="KW-1185">Reference proteome</keyword>
<dbReference type="GO" id="GO:0006152">
    <property type="term" value="P:purine nucleoside catabolic process"/>
    <property type="evidence" value="ECO:0007669"/>
    <property type="project" value="TreeGrafter"/>
</dbReference>
<feature type="compositionally biased region" description="Polar residues" evidence="4">
    <location>
        <begin position="123"/>
        <end position="141"/>
    </location>
</feature>
<evidence type="ECO:0000256" key="2">
    <source>
        <dbReference type="ARBA" id="ARBA00021980"/>
    </source>
</evidence>
<evidence type="ECO:0000313" key="6">
    <source>
        <dbReference type="EMBL" id="RWX45181.1"/>
    </source>
</evidence>
<dbReference type="GO" id="GO:0004850">
    <property type="term" value="F:uridine phosphorylase activity"/>
    <property type="evidence" value="ECO:0007669"/>
    <property type="project" value="UniProtKB-EC"/>
</dbReference>
<feature type="domain" description="Nucleoside phosphorylase" evidence="5">
    <location>
        <begin position="26"/>
        <end position="242"/>
    </location>
</feature>
<evidence type="ECO:0000259" key="5">
    <source>
        <dbReference type="Pfam" id="PF01048"/>
    </source>
</evidence>
<evidence type="ECO:0000313" key="7">
    <source>
        <dbReference type="Proteomes" id="UP000287853"/>
    </source>
</evidence>
<name>A0A3S3QE89_9BACT</name>
<protein>
    <recommendedName>
        <fullName evidence="2">Uridine phosphorylase</fullName>
        <ecNumber evidence="1">2.4.2.3</ecNumber>
    </recommendedName>
</protein>
<dbReference type="GO" id="GO:0005829">
    <property type="term" value="C:cytosol"/>
    <property type="evidence" value="ECO:0007669"/>
    <property type="project" value="TreeGrafter"/>
</dbReference>
<evidence type="ECO:0000256" key="4">
    <source>
        <dbReference type="SAM" id="MobiDB-lite"/>
    </source>
</evidence>
<dbReference type="SUPFAM" id="SSF53167">
    <property type="entry name" value="Purine and uridine phosphorylases"/>
    <property type="match status" value="1"/>
</dbReference>
<dbReference type="PANTHER" id="PTHR43691">
    <property type="entry name" value="URIDINE PHOSPHORYLASE"/>
    <property type="match status" value="1"/>
</dbReference>